<evidence type="ECO:0000256" key="3">
    <source>
        <dbReference type="SAM" id="Phobius"/>
    </source>
</evidence>
<dbReference type="PANTHER" id="PTHR10434">
    <property type="entry name" value="1-ACYL-SN-GLYCEROL-3-PHOSPHATE ACYLTRANSFERASE"/>
    <property type="match status" value="1"/>
</dbReference>
<dbReference type="CDD" id="cd07989">
    <property type="entry name" value="LPLAT_AGPAT-like"/>
    <property type="match status" value="1"/>
</dbReference>
<reference evidence="5 6" key="1">
    <citation type="journal article" date="2016" name="Nat. Commun.">
        <title>Thousands of microbial genomes shed light on interconnected biogeochemical processes in an aquifer system.</title>
        <authorList>
            <person name="Anantharaman K."/>
            <person name="Brown C.T."/>
            <person name="Hug L.A."/>
            <person name="Sharon I."/>
            <person name="Castelle C.J."/>
            <person name="Probst A.J."/>
            <person name="Thomas B.C."/>
            <person name="Singh A."/>
            <person name="Wilkins M.J."/>
            <person name="Karaoz U."/>
            <person name="Brodie E.L."/>
            <person name="Williams K.H."/>
            <person name="Hubbard S.S."/>
            <person name="Banfield J.F."/>
        </authorList>
    </citation>
    <scope>NUCLEOTIDE SEQUENCE [LARGE SCALE GENOMIC DNA]</scope>
</reference>
<dbReference type="InterPro" id="IPR002123">
    <property type="entry name" value="Plipid/glycerol_acylTrfase"/>
</dbReference>
<evidence type="ECO:0000313" key="6">
    <source>
        <dbReference type="Proteomes" id="UP000178175"/>
    </source>
</evidence>
<accession>A0A1G2TFL2</accession>
<keyword evidence="2" id="KW-0012">Acyltransferase</keyword>
<feature type="domain" description="Phospholipid/glycerol acyltransferase" evidence="4">
    <location>
        <begin position="50"/>
        <end position="183"/>
    </location>
</feature>
<dbReference type="GO" id="GO:0006654">
    <property type="term" value="P:phosphatidic acid biosynthetic process"/>
    <property type="evidence" value="ECO:0007669"/>
    <property type="project" value="TreeGrafter"/>
</dbReference>
<proteinExistence type="predicted"/>
<protein>
    <recommendedName>
        <fullName evidence="4">Phospholipid/glycerol acyltransferase domain-containing protein</fullName>
    </recommendedName>
</protein>
<dbReference type="EMBL" id="MHVR01000012">
    <property type="protein sequence ID" value="OHA96060.1"/>
    <property type="molecule type" value="Genomic_DNA"/>
</dbReference>
<dbReference type="AlphaFoldDB" id="A0A1G2TFL2"/>
<dbReference type="SUPFAM" id="SSF69593">
    <property type="entry name" value="Glycerol-3-phosphate (1)-acyltransferase"/>
    <property type="match status" value="1"/>
</dbReference>
<keyword evidence="1" id="KW-0808">Transferase</keyword>
<feature type="transmembrane region" description="Helical" evidence="3">
    <location>
        <begin position="7"/>
        <end position="29"/>
    </location>
</feature>
<evidence type="ECO:0000256" key="1">
    <source>
        <dbReference type="ARBA" id="ARBA00022679"/>
    </source>
</evidence>
<evidence type="ECO:0000259" key="4">
    <source>
        <dbReference type="SMART" id="SM00563"/>
    </source>
</evidence>
<organism evidence="5 6">
    <name type="scientific">Candidatus Zambryskibacteria bacterium RIFCSPHIGHO2_02_FULL_43_14</name>
    <dbReference type="NCBI Taxonomy" id="1802748"/>
    <lineage>
        <taxon>Bacteria</taxon>
        <taxon>Candidatus Zambryskiibacteriota</taxon>
    </lineage>
</organism>
<gene>
    <name evidence="5" type="ORF">A3C70_01370</name>
</gene>
<dbReference type="SMART" id="SM00563">
    <property type="entry name" value="PlsC"/>
    <property type="match status" value="1"/>
</dbReference>
<evidence type="ECO:0000256" key="2">
    <source>
        <dbReference type="ARBA" id="ARBA00023315"/>
    </source>
</evidence>
<dbReference type="Pfam" id="PF01553">
    <property type="entry name" value="Acyltransferase"/>
    <property type="match status" value="1"/>
</dbReference>
<dbReference type="Proteomes" id="UP000178175">
    <property type="component" value="Unassembled WGS sequence"/>
</dbReference>
<comment type="caution">
    <text evidence="5">The sequence shown here is derived from an EMBL/GenBank/DDBJ whole genome shotgun (WGS) entry which is preliminary data.</text>
</comment>
<keyword evidence="3" id="KW-0812">Transmembrane</keyword>
<keyword evidence="3" id="KW-0472">Membrane</keyword>
<sequence length="223" mass="26000">MKKFTNVIILFLFTYPVGVLIGVIFWLLWLVGALEIKGWWKNFPRWQTRVVLISNHPYKGEQFLLAGLFFFQYLFQPLKHSPWIVADAKNYYNKWFCWFLRPRLIPVDRSGKNGDLKSLITAKNILRSDGNLIIFPEGGRTSKGKAFLTSKKGKRIRVPLKEGFVSLVTEPGVILLPVWFECNRWHDMRLIIGEPIMFTSGTPRNEVVERTERILLELADQTD</sequence>
<keyword evidence="3" id="KW-1133">Transmembrane helix</keyword>
<evidence type="ECO:0000313" key="5">
    <source>
        <dbReference type="EMBL" id="OHA96060.1"/>
    </source>
</evidence>
<dbReference type="GO" id="GO:0003841">
    <property type="term" value="F:1-acylglycerol-3-phosphate O-acyltransferase activity"/>
    <property type="evidence" value="ECO:0007669"/>
    <property type="project" value="TreeGrafter"/>
</dbReference>
<dbReference type="PANTHER" id="PTHR10434:SF11">
    <property type="entry name" value="1-ACYL-SN-GLYCEROL-3-PHOSPHATE ACYLTRANSFERASE"/>
    <property type="match status" value="1"/>
</dbReference>
<name>A0A1G2TFL2_9BACT</name>